<comment type="caution">
    <text evidence="3">The sequence shown here is derived from an EMBL/GenBank/DDBJ whole genome shotgun (WGS) entry which is preliminary data.</text>
</comment>
<feature type="transmembrane region" description="Helical" evidence="1">
    <location>
        <begin position="26"/>
        <end position="48"/>
    </location>
</feature>
<dbReference type="Proteomes" id="UP000319859">
    <property type="component" value="Unassembled WGS sequence"/>
</dbReference>
<dbReference type="Pfam" id="PF02517">
    <property type="entry name" value="Rce1-like"/>
    <property type="match status" value="1"/>
</dbReference>
<dbReference type="EMBL" id="VITN01000001">
    <property type="protein sequence ID" value="TWB24656.1"/>
    <property type="molecule type" value="Genomic_DNA"/>
</dbReference>
<dbReference type="PANTHER" id="PTHR39430">
    <property type="entry name" value="MEMBRANE-ASSOCIATED PROTEASE-RELATED"/>
    <property type="match status" value="1"/>
</dbReference>
<feature type="domain" description="CAAX prenyl protease 2/Lysostaphin resistance protein A-like" evidence="2">
    <location>
        <begin position="130"/>
        <end position="219"/>
    </location>
</feature>
<evidence type="ECO:0000313" key="3">
    <source>
        <dbReference type="EMBL" id="TWB24656.1"/>
    </source>
</evidence>
<feature type="transmembrane region" description="Helical" evidence="1">
    <location>
        <begin position="93"/>
        <end position="117"/>
    </location>
</feature>
<proteinExistence type="predicted"/>
<feature type="transmembrane region" description="Helical" evidence="1">
    <location>
        <begin position="129"/>
        <end position="147"/>
    </location>
</feature>
<evidence type="ECO:0000313" key="4">
    <source>
        <dbReference type="Proteomes" id="UP000319859"/>
    </source>
</evidence>
<feature type="transmembrane region" description="Helical" evidence="1">
    <location>
        <begin position="207"/>
        <end position="226"/>
    </location>
</feature>
<dbReference type="GO" id="GO:0080120">
    <property type="term" value="P:CAAX-box protein maturation"/>
    <property type="evidence" value="ECO:0007669"/>
    <property type="project" value="UniProtKB-ARBA"/>
</dbReference>
<evidence type="ECO:0000259" key="2">
    <source>
        <dbReference type="Pfam" id="PF02517"/>
    </source>
</evidence>
<dbReference type="AlphaFoldDB" id="A0A560FSN9"/>
<protein>
    <recommendedName>
        <fullName evidence="2">CAAX prenyl protease 2/Lysostaphin resistance protein A-like domain-containing protein</fullName>
    </recommendedName>
</protein>
<feature type="transmembrane region" description="Helical" evidence="1">
    <location>
        <begin position="159"/>
        <end position="176"/>
    </location>
</feature>
<sequence length="287" mass="30370">MDHTLALAAPRPSFALRVMAHPVTRILIGTLLTFAPVPLIMILTAKLVDKPYRVVWPQLLAAAFVWLGYRFYVRRIEGRPMAELALPQAPRELGLGLLLGVALVSAVFGLLAALGVYRVDGVNGVSLALLPPLAELVLVALAEEVVFRGIVFGVTERALGSRAALALSALLFGLMHLPNEGISVLAVAAGCAYGVLQAAIYMKTRRLWLCVGSHIGWNYTVGQVFSTTVSGHAVTAGLVRGELAGAPWLTGGAFGVEGSLISLVVITVAALAWLRPALKHPTLKHPA</sequence>
<feature type="transmembrane region" description="Helical" evidence="1">
    <location>
        <begin position="182"/>
        <end position="200"/>
    </location>
</feature>
<dbReference type="InterPro" id="IPR003675">
    <property type="entry name" value="Rce1/LyrA-like_dom"/>
</dbReference>
<keyword evidence="1" id="KW-0812">Transmembrane</keyword>
<dbReference type="PANTHER" id="PTHR39430:SF1">
    <property type="entry name" value="PROTEASE"/>
    <property type="match status" value="1"/>
</dbReference>
<accession>A0A560FSN9</accession>
<keyword evidence="1" id="KW-1133">Transmembrane helix</keyword>
<name>A0A560FSN9_9PROT</name>
<organism evidence="3 4">
    <name type="scientific">Nitrospirillum amazonense</name>
    <dbReference type="NCBI Taxonomy" id="28077"/>
    <lineage>
        <taxon>Bacteria</taxon>
        <taxon>Pseudomonadati</taxon>
        <taxon>Pseudomonadota</taxon>
        <taxon>Alphaproteobacteria</taxon>
        <taxon>Rhodospirillales</taxon>
        <taxon>Azospirillaceae</taxon>
        <taxon>Nitrospirillum</taxon>
    </lineage>
</organism>
<feature type="transmembrane region" description="Helical" evidence="1">
    <location>
        <begin position="246"/>
        <end position="274"/>
    </location>
</feature>
<feature type="transmembrane region" description="Helical" evidence="1">
    <location>
        <begin position="54"/>
        <end position="72"/>
    </location>
</feature>
<evidence type="ECO:0000256" key="1">
    <source>
        <dbReference type="SAM" id="Phobius"/>
    </source>
</evidence>
<dbReference type="GO" id="GO:0004175">
    <property type="term" value="F:endopeptidase activity"/>
    <property type="evidence" value="ECO:0007669"/>
    <property type="project" value="UniProtKB-ARBA"/>
</dbReference>
<reference evidence="3 4" key="1">
    <citation type="submission" date="2019-06" db="EMBL/GenBank/DDBJ databases">
        <title>Genomic Encyclopedia of Type Strains, Phase IV (KMG-V): Genome sequencing to study the core and pangenomes of soil and plant-associated prokaryotes.</title>
        <authorList>
            <person name="Whitman W."/>
        </authorList>
    </citation>
    <scope>NUCLEOTIDE SEQUENCE [LARGE SCALE GENOMIC DNA]</scope>
    <source>
        <strain evidence="3 4">BR 11880</strain>
    </source>
</reference>
<keyword evidence="1" id="KW-0472">Membrane</keyword>
<gene>
    <name evidence="3" type="ORF">FBZ89_101282</name>
</gene>